<keyword evidence="2" id="KW-0732">Signal</keyword>
<gene>
    <name evidence="3" type="ORF">STRIC_1768</name>
</gene>
<dbReference type="Pfam" id="PF04270">
    <property type="entry name" value="Strep_his_triad"/>
    <property type="match status" value="3"/>
</dbReference>
<evidence type="ECO:0000313" key="3">
    <source>
        <dbReference type="EMBL" id="EHI69208.1"/>
    </source>
</evidence>
<feature type="signal peptide" evidence="2">
    <location>
        <begin position="1"/>
        <end position="22"/>
    </location>
</feature>
<evidence type="ECO:0000256" key="2">
    <source>
        <dbReference type="SAM" id="SignalP"/>
    </source>
</evidence>
<keyword evidence="4" id="KW-1185">Reference proteome</keyword>
<proteinExistence type="predicted"/>
<dbReference type="InterPro" id="IPR006270">
    <property type="entry name" value="Strep_his_triad_rpt"/>
</dbReference>
<sequence>MKSKKHILSIMGLLLSCNLCLAACHQQEKSVDSSPKTTHKTKKPSAKKKKANKKEVSLQKTSERKGVSGIDFKTDDGFILTSESQIQSRTSDGIIVKHGDHTHFFFYSDLKGSRWEYLIPKDYQPSHQVTPKASTLSSASGYRLADGYVFNPKDIVAEDANGYTVRHGDHYHYIYKKDLPGPVYAASPSPVSPSPIGSPSHSSQAGIPGLDFPTDDNFLYQEGQPFTRTDLGIVVEHHGHHHMIPYDQIRQSDKWRHLLPDDQVPKKDSVEHKEVLSPEMQALLTAKLQEVAKMNPHIPIEKLLEMVHIDVKYNMITYPHGNHHHTDPIDPSKPIDWHGVEEHHHYHHHDHEEKMGDVSQETETVIGPIVTDSQDVTKLQRESLVSDHHLPVKDINSFWAVSYRIGDEPERLNYDKDRGILTANGQKGKTVTYLVRKDIPMEKANLAIPETVAKEHYFFKDWAYDLPKEGLLKGDAIINASFRHERHRNTPLVFADAFNGADVNEGDYTHVLFSTLYHGKLGIGDDLRAGFTYFVRQGTTWKDALANGLKLPTPDSTDPNYEFIDWGGHGFPDGEQLNQPVTTEIFLANFGLKRQVIASYLPSDAKNPLDTKDPNRPASDAVAAPYDAKKYFSIVFDAGEHAHFVTDSGLVKQVAMVVRRGTRWRELQAHIPTVQVEEGYQQGAWQSIIIKLNEEVSEGVYSPTVTKVQADAPNTELAKTQAPVSTEVSKAEKAEKTTETLEVPKESEEAKTEESPSKSANDQAPDFLPEDQKALWSDDSPYDDL</sequence>
<evidence type="ECO:0000313" key="4">
    <source>
        <dbReference type="Proteomes" id="UP000003330"/>
    </source>
</evidence>
<dbReference type="InterPro" id="IPR023832">
    <property type="entry name" value="His_triad_protein"/>
</dbReference>
<dbReference type="NCBIfam" id="TIGR01363">
    <property type="entry name" value="strep_his_triad"/>
    <property type="match status" value="1"/>
</dbReference>
<dbReference type="Gene3D" id="3.10.50.90">
    <property type="match status" value="3"/>
</dbReference>
<dbReference type="AlphaFoldDB" id="G5K4N1"/>
<dbReference type="RefSeq" id="WP_008090242.1">
    <property type="nucleotide sequence ID" value="NZ_AEUX02000007.1"/>
</dbReference>
<organism evidence="3 4">
    <name type="scientific">Streptococcus ictaluri 707-05</name>
    <dbReference type="NCBI Taxonomy" id="764299"/>
    <lineage>
        <taxon>Bacteria</taxon>
        <taxon>Bacillati</taxon>
        <taxon>Bacillota</taxon>
        <taxon>Bacilli</taxon>
        <taxon>Lactobacillales</taxon>
        <taxon>Streptococcaceae</taxon>
        <taxon>Streptococcus</taxon>
    </lineage>
</organism>
<feature type="compositionally biased region" description="Basic residues" evidence="1">
    <location>
        <begin position="37"/>
        <end position="52"/>
    </location>
</feature>
<dbReference type="SUPFAM" id="SSF142887">
    <property type="entry name" value="PhtA domain-like"/>
    <property type="match status" value="3"/>
</dbReference>
<feature type="region of interest" description="Disordered" evidence="1">
    <location>
        <begin position="31"/>
        <end position="62"/>
    </location>
</feature>
<feature type="compositionally biased region" description="Basic and acidic residues" evidence="1">
    <location>
        <begin position="53"/>
        <end position="62"/>
    </location>
</feature>
<feature type="region of interest" description="Disordered" evidence="1">
    <location>
        <begin position="712"/>
        <end position="785"/>
    </location>
</feature>
<protein>
    <submittedName>
        <fullName evidence="3">Histidine triad protein</fullName>
    </submittedName>
</protein>
<dbReference type="OrthoDB" id="2237383at2"/>
<evidence type="ECO:0000256" key="1">
    <source>
        <dbReference type="SAM" id="MobiDB-lite"/>
    </source>
</evidence>
<dbReference type="Proteomes" id="UP000003330">
    <property type="component" value="Unassembled WGS sequence"/>
</dbReference>
<name>G5K4N1_9STRE</name>
<dbReference type="eggNOG" id="COG4886">
    <property type="taxonomic scope" value="Bacteria"/>
</dbReference>
<dbReference type="InterPro" id="IPR037228">
    <property type="entry name" value="PhtA_dom_sf"/>
</dbReference>
<comment type="caution">
    <text evidence="3">The sequence shown here is derived from an EMBL/GenBank/DDBJ whole genome shotgun (WGS) entry which is preliminary data.</text>
</comment>
<feature type="compositionally biased region" description="Basic and acidic residues" evidence="1">
    <location>
        <begin position="729"/>
        <end position="756"/>
    </location>
</feature>
<reference evidence="3 4" key="1">
    <citation type="journal article" date="2014" name="Int. J. Syst. Evol. Microbiol.">
        <title>Phylogenomics and the dynamic genome evolution of the genus Streptococcus.</title>
        <authorList>
            <consortium name="The Broad Institute Genome Sequencing Platform"/>
            <person name="Richards V.P."/>
            <person name="Palmer S.R."/>
            <person name="Pavinski Bitar P.D."/>
            <person name="Qin X."/>
            <person name="Weinstock G.M."/>
            <person name="Highlander S.K."/>
            <person name="Town C.D."/>
            <person name="Burne R.A."/>
            <person name="Stanhope M.J."/>
        </authorList>
    </citation>
    <scope>NUCLEOTIDE SEQUENCE [LARGE SCALE GENOMIC DNA]</scope>
    <source>
        <strain evidence="3 4">707-05</strain>
    </source>
</reference>
<dbReference type="STRING" id="764299.STRIC_1768"/>
<accession>G5K4N1</accession>
<feature type="chain" id="PRO_5003479629" evidence="2">
    <location>
        <begin position="23"/>
        <end position="785"/>
    </location>
</feature>
<dbReference type="EMBL" id="AEUX02000007">
    <property type="protein sequence ID" value="EHI69208.1"/>
    <property type="molecule type" value="Genomic_DNA"/>
</dbReference>
<dbReference type="PROSITE" id="PS51257">
    <property type="entry name" value="PROKAR_LIPOPROTEIN"/>
    <property type="match status" value="1"/>
</dbReference>